<gene>
    <name evidence="2" type="ORF">Tcan_04720</name>
    <name evidence="3" type="ORF">TCNE_LOCUS8160</name>
</gene>
<name>A0A0B2V7R8_TOXCA</name>
<evidence type="ECO:0000256" key="1">
    <source>
        <dbReference type="SAM" id="Phobius"/>
    </source>
</evidence>
<keyword evidence="1" id="KW-1133">Transmembrane helix</keyword>
<dbReference type="EMBL" id="JPKZ01001912">
    <property type="protein sequence ID" value="KHN79476.1"/>
    <property type="molecule type" value="Genomic_DNA"/>
</dbReference>
<proteinExistence type="predicted"/>
<dbReference type="OrthoDB" id="5837516at2759"/>
<feature type="transmembrane region" description="Helical" evidence="1">
    <location>
        <begin position="172"/>
        <end position="199"/>
    </location>
</feature>
<dbReference type="Proteomes" id="UP000031036">
    <property type="component" value="Unassembled WGS sequence"/>
</dbReference>
<dbReference type="Pfam" id="PF15038">
    <property type="entry name" value="Jiraiya"/>
    <property type="match status" value="1"/>
</dbReference>
<feature type="transmembrane region" description="Helical" evidence="1">
    <location>
        <begin position="128"/>
        <end position="151"/>
    </location>
</feature>
<evidence type="ECO:0000313" key="2">
    <source>
        <dbReference type="EMBL" id="KHN79476.1"/>
    </source>
</evidence>
<evidence type="ECO:0000313" key="3">
    <source>
        <dbReference type="EMBL" id="VDM39481.1"/>
    </source>
</evidence>
<evidence type="ECO:0008006" key="5">
    <source>
        <dbReference type="Google" id="ProtNLM"/>
    </source>
</evidence>
<evidence type="ECO:0000313" key="4">
    <source>
        <dbReference type="Proteomes" id="UP000031036"/>
    </source>
</evidence>
<feature type="transmembrane region" description="Helical" evidence="1">
    <location>
        <begin position="211"/>
        <end position="235"/>
    </location>
</feature>
<dbReference type="AlphaFoldDB" id="A0A0B2V7R8"/>
<dbReference type="InterPro" id="IPR029201">
    <property type="entry name" value="Jiraiya"/>
</dbReference>
<organism evidence="2 4">
    <name type="scientific">Toxocara canis</name>
    <name type="common">Canine roundworm</name>
    <dbReference type="NCBI Taxonomy" id="6265"/>
    <lineage>
        <taxon>Eukaryota</taxon>
        <taxon>Metazoa</taxon>
        <taxon>Ecdysozoa</taxon>
        <taxon>Nematoda</taxon>
        <taxon>Chromadorea</taxon>
        <taxon>Rhabditida</taxon>
        <taxon>Spirurina</taxon>
        <taxon>Ascaridomorpha</taxon>
        <taxon>Ascaridoidea</taxon>
        <taxon>Toxocaridae</taxon>
        <taxon>Toxocara</taxon>
    </lineage>
</organism>
<reference evidence="2 4" key="1">
    <citation type="submission" date="2014-11" db="EMBL/GenBank/DDBJ databases">
        <title>Genetic blueprint of the zoonotic pathogen Toxocara canis.</title>
        <authorList>
            <person name="Zhu X.-Q."/>
            <person name="Korhonen P.K."/>
            <person name="Cai H."/>
            <person name="Young N.D."/>
            <person name="Nejsum P."/>
            <person name="von Samson-Himmelstjerna G."/>
            <person name="Boag P.R."/>
            <person name="Tan P."/>
            <person name="Li Q."/>
            <person name="Min J."/>
            <person name="Yang Y."/>
            <person name="Wang X."/>
            <person name="Fang X."/>
            <person name="Hall R.S."/>
            <person name="Hofmann A."/>
            <person name="Sternberg P.W."/>
            <person name="Jex A.R."/>
            <person name="Gasser R.B."/>
        </authorList>
    </citation>
    <scope>NUCLEOTIDE SEQUENCE [LARGE SCALE GENOMIC DNA]</scope>
    <source>
        <strain evidence="2">PN_DK_2014</strain>
    </source>
</reference>
<keyword evidence="1" id="KW-0812">Transmembrane</keyword>
<dbReference type="PANTHER" id="PTHR39947">
    <property type="entry name" value="IP19862P"/>
    <property type="match status" value="1"/>
</dbReference>
<keyword evidence="4" id="KW-1185">Reference proteome</keyword>
<feature type="transmembrane region" description="Helical" evidence="1">
    <location>
        <begin position="73"/>
        <end position="95"/>
    </location>
</feature>
<accession>A0A0B2V7R8</accession>
<dbReference type="EMBL" id="UYWY01019838">
    <property type="protein sequence ID" value="VDM39481.1"/>
    <property type="molecule type" value="Genomic_DNA"/>
</dbReference>
<protein>
    <recommendedName>
        <fullName evidence="5">Transmembrane protein</fullName>
    </recommendedName>
</protein>
<dbReference type="PANTHER" id="PTHR39947:SF1">
    <property type="entry name" value="IP19862P"/>
    <property type="match status" value="1"/>
</dbReference>
<keyword evidence="1" id="KW-0472">Membrane</keyword>
<dbReference type="OMA" id="EADTNFH"/>
<reference evidence="3" key="2">
    <citation type="submission" date="2018-11" db="EMBL/GenBank/DDBJ databases">
        <authorList>
            <consortium name="Pathogen Informatics"/>
        </authorList>
    </citation>
    <scope>NUCLEOTIDE SEQUENCE [LARGE SCALE GENOMIC DNA]</scope>
</reference>
<sequence length="255" mass="27553">MCALPTVTSTPFRLPLIAGSQSSYFSDFNQSVASPSSRRIHTVQKKAPLETETSISKEQAQARIEVSKVKFSLLLLALMSAGSILFAFLSIQILLSVHSSNVIGEKVLNNGNGKDNLKRIVWEAASSISLISITSSISAFFVSAIQLFFALKMLKNSPTAIKRVLIFLGDGRFLRCIVYSMWFFSILIFVAGSVLYSMLISAPLGTVSKGIGVAFGLASIVICAIGALHATYAWSLTYGKDSDEKYMTGNLSTLV</sequence>